<evidence type="ECO:0000313" key="3">
    <source>
        <dbReference type="Proteomes" id="UP000623467"/>
    </source>
</evidence>
<evidence type="ECO:0000313" key="2">
    <source>
        <dbReference type="EMBL" id="KAF7338905.1"/>
    </source>
</evidence>
<comment type="caution">
    <text evidence="2">The sequence shown here is derived from an EMBL/GenBank/DDBJ whole genome shotgun (WGS) entry which is preliminary data.</text>
</comment>
<accession>A0A8H7CIP0</accession>
<dbReference type="EMBL" id="JACAZH010000032">
    <property type="protein sequence ID" value="KAF7338905.1"/>
    <property type="molecule type" value="Genomic_DNA"/>
</dbReference>
<name>A0A8H7CIP0_9AGAR</name>
<feature type="compositionally biased region" description="Basic and acidic residues" evidence="1">
    <location>
        <begin position="119"/>
        <end position="128"/>
    </location>
</feature>
<feature type="region of interest" description="Disordered" evidence="1">
    <location>
        <begin position="91"/>
        <end position="110"/>
    </location>
</feature>
<feature type="compositionally biased region" description="Pro residues" evidence="1">
    <location>
        <begin position="95"/>
        <end position="104"/>
    </location>
</feature>
<keyword evidence="3" id="KW-1185">Reference proteome</keyword>
<feature type="compositionally biased region" description="Basic and acidic residues" evidence="1">
    <location>
        <begin position="138"/>
        <end position="153"/>
    </location>
</feature>
<dbReference type="Proteomes" id="UP000623467">
    <property type="component" value="Unassembled WGS sequence"/>
</dbReference>
<gene>
    <name evidence="2" type="ORF">MSAN_02213700</name>
</gene>
<evidence type="ECO:0000256" key="1">
    <source>
        <dbReference type="SAM" id="MobiDB-lite"/>
    </source>
</evidence>
<sequence>MSFLHYLPIMDEKPKVRPGRDAAYEELQHENQRLRAEGDRVRRERDAAADGLVASKKEVAELEHKITMQGYAIGSLKAELQALKEVSVEKLRPPVTAPPAAPRPPQERTDVIEISDDEAGSHASERQEVPATTLEAVRVTESRPGERETRRELGGSSSTLQFVDLNKTEAKRVFFPSNCPACFG</sequence>
<protein>
    <submittedName>
        <fullName evidence="2">Uncharacterized protein</fullName>
    </submittedName>
</protein>
<dbReference type="Gene3D" id="1.20.5.1700">
    <property type="match status" value="1"/>
</dbReference>
<reference evidence="2" key="1">
    <citation type="submission" date="2020-05" db="EMBL/GenBank/DDBJ databases">
        <title>Mycena genomes resolve the evolution of fungal bioluminescence.</title>
        <authorList>
            <person name="Tsai I.J."/>
        </authorList>
    </citation>
    <scope>NUCLEOTIDE SEQUENCE</scope>
    <source>
        <strain evidence="2">160909Yilan</strain>
    </source>
</reference>
<dbReference type="AlphaFoldDB" id="A0A8H7CIP0"/>
<feature type="region of interest" description="Disordered" evidence="1">
    <location>
        <begin position="115"/>
        <end position="161"/>
    </location>
</feature>
<organism evidence="2 3">
    <name type="scientific">Mycena sanguinolenta</name>
    <dbReference type="NCBI Taxonomy" id="230812"/>
    <lineage>
        <taxon>Eukaryota</taxon>
        <taxon>Fungi</taxon>
        <taxon>Dikarya</taxon>
        <taxon>Basidiomycota</taxon>
        <taxon>Agaricomycotina</taxon>
        <taxon>Agaricomycetes</taxon>
        <taxon>Agaricomycetidae</taxon>
        <taxon>Agaricales</taxon>
        <taxon>Marasmiineae</taxon>
        <taxon>Mycenaceae</taxon>
        <taxon>Mycena</taxon>
    </lineage>
</organism>
<proteinExistence type="predicted"/>